<protein>
    <submittedName>
        <fullName evidence="3">DnaJ sub C member 12</fullName>
    </submittedName>
</protein>
<dbReference type="AlphaFoldDB" id="A0A9W8IH55"/>
<dbReference type="PANTHER" id="PTHR44500">
    <property type="entry name" value="DNAJ HOMOLOG SUBFAMILY C MEMBER 12"/>
    <property type="match status" value="1"/>
</dbReference>
<feature type="domain" description="J" evidence="2">
    <location>
        <begin position="16"/>
        <end position="79"/>
    </location>
</feature>
<evidence type="ECO:0000313" key="3">
    <source>
        <dbReference type="EMBL" id="KAJ2863482.1"/>
    </source>
</evidence>
<dbReference type="PROSITE" id="PS50076">
    <property type="entry name" value="DNAJ_2"/>
    <property type="match status" value="1"/>
</dbReference>
<dbReference type="Gene3D" id="1.10.287.110">
    <property type="entry name" value="DnaJ domain"/>
    <property type="match status" value="1"/>
</dbReference>
<gene>
    <name evidence="3" type="primary">DNAJC12</name>
    <name evidence="3" type="ORF">GGH94_003570</name>
</gene>
<dbReference type="InterPro" id="IPR001623">
    <property type="entry name" value="DnaJ_domain"/>
</dbReference>
<organism evidence="3 4">
    <name type="scientific">Coemansia aciculifera</name>
    <dbReference type="NCBI Taxonomy" id="417176"/>
    <lineage>
        <taxon>Eukaryota</taxon>
        <taxon>Fungi</taxon>
        <taxon>Fungi incertae sedis</taxon>
        <taxon>Zoopagomycota</taxon>
        <taxon>Kickxellomycotina</taxon>
        <taxon>Kickxellomycetes</taxon>
        <taxon>Kickxellales</taxon>
        <taxon>Kickxellaceae</taxon>
        <taxon>Coemansia</taxon>
    </lineage>
</organism>
<accession>A0A9W8IH55</accession>
<dbReference type="CDD" id="cd06257">
    <property type="entry name" value="DnaJ"/>
    <property type="match status" value="1"/>
</dbReference>
<dbReference type="InterPro" id="IPR036869">
    <property type="entry name" value="J_dom_sf"/>
</dbReference>
<evidence type="ECO:0000259" key="2">
    <source>
        <dbReference type="PROSITE" id="PS50076"/>
    </source>
</evidence>
<dbReference type="PANTHER" id="PTHR44500:SF1">
    <property type="entry name" value="DNAJ HOMOLOG SUBFAMILY C MEMBER 12"/>
    <property type="match status" value="1"/>
</dbReference>
<dbReference type="Pfam" id="PF00226">
    <property type="entry name" value="DnaJ"/>
    <property type="match status" value="1"/>
</dbReference>
<dbReference type="SMART" id="SM00271">
    <property type="entry name" value="DnaJ"/>
    <property type="match status" value="1"/>
</dbReference>
<sequence length="141" mass="16769">MNLNETFHPTACQLTEYYDVLGCGPHSTHDQIHAEYRHLALQFHPDKKLTAKRDNWNQIREAYEVLGDPQRRAQYDRWRASRLPVPFDQWLRSSHAHAVHWSFDYQKRAIEMTPPANNGWRCSSAQLPDNDIYAKFRNYEI</sequence>
<proteinExistence type="predicted"/>
<keyword evidence="1" id="KW-0143">Chaperone</keyword>
<dbReference type="InterPro" id="IPR029827">
    <property type="entry name" value="JDP1-like"/>
</dbReference>
<dbReference type="EMBL" id="JANBUY010000121">
    <property type="protein sequence ID" value="KAJ2863482.1"/>
    <property type="molecule type" value="Genomic_DNA"/>
</dbReference>
<name>A0A9W8IH55_9FUNG</name>
<keyword evidence="4" id="KW-1185">Reference proteome</keyword>
<dbReference type="Proteomes" id="UP001140074">
    <property type="component" value="Unassembled WGS sequence"/>
</dbReference>
<reference evidence="3" key="1">
    <citation type="submission" date="2022-07" db="EMBL/GenBank/DDBJ databases">
        <title>Phylogenomic reconstructions and comparative analyses of Kickxellomycotina fungi.</title>
        <authorList>
            <person name="Reynolds N.K."/>
            <person name="Stajich J.E."/>
            <person name="Barry K."/>
            <person name="Grigoriev I.V."/>
            <person name="Crous P."/>
            <person name="Smith M.E."/>
        </authorList>
    </citation>
    <scope>NUCLEOTIDE SEQUENCE</scope>
    <source>
        <strain evidence="3">RSA 476</strain>
    </source>
</reference>
<dbReference type="PRINTS" id="PR00625">
    <property type="entry name" value="JDOMAIN"/>
</dbReference>
<evidence type="ECO:0000313" key="4">
    <source>
        <dbReference type="Proteomes" id="UP001140074"/>
    </source>
</evidence>
<comment type="caution">
    <text evidence="3">The sequence shown here is derived from an EMBL/GenBank/DDBJ whole genome shotgun (WGS) entry which is preliminary data.</text>
</comment>
<dbReference type="GO" id="GO:0005737">
    <property type="term" value="C:cytoplasm"/>
    <property type="evidence" value="ECO:0007669"/>
    <property type="project" value="TreeGrafter"/>
</dbReference>
<dbReference type="SUPFAM" id="SSF46565">
    <property type="entry name" value="Chaperone J-domain"/>
    <property type="match status" value="1"/>
</dbReference>
<evidence type="ECO:0000256" key="1">
    <source>
        <dbReference type="ARBA" id="ARBA00023186"/>
    </source>
</evidence>